<sequence length="263" mass="29957">MKTRRTIWPDDDHIVREKNQSLHSYDKASSQFKIPKTTIFNKVRGQFKKDGSKKELMCMTGPGTALTKEMEKELETSLEMRCRLGFPINVESLRIELVEALKLAKLPNVFEKSPNGLPSPSYITKLVKRMTSLSIKHAQPHANGRAAVSCEALLLWYTRLKKELVDRRIFDQFMDPKSVFNMDESAFFINDLKGKYICKRGETTQLRMVGSEKDNYTVGVTFSANGDLLPPFIVFKLHRPDKTVEELKKPGKTSGQATRILVG</sequence>
<organism evidence="1 2">
    <name type="scientific">Cloeon dipterum</name>
    <dbReference type="NCBI Taxonomy" id="197152"/>
    <lineage>
        <taxon>Eukaryota</taxon>
        <taxon>Metazoa</taxon>
        <taxon>Ecdysozoa</taxon>
        <taxon>Arthropoda</taxon>
        <taxon>Hexapoda</taxon>
        <taxon>Insecta</taxon>
        <taxon>Pterygota</taxon>
        <taxon>Palaeoptera</taxon>
        <taxon>Ephemeroptera</taxon>
        <taxon>Pisciforma</taxon>
        <taxon>Baetidae</taxon>
        <taxon>Cloeon</taxon>
    </lineage>
</organism>
<dbReference type="Proteomes" id="UP000494165">
    <property type="component" value="Unassembled WGS sequence"/>
</dbReference>
<reference evidence="1 2" key="1">
    <citation type="submission" date="2020-04" db="EMBL/GenBank/DDBJ databases">
        <authorList>
            <person name="Alioto T."/>
            <person name="Alioto T."/>
            <person name="Gomez Garrido J."/>
        </authorList>
    </citation>
    <scope>NUCLEOTIDE SEQUENCE [LARGE SCALE GENOMIC DNA]</scope>
</reference>
<evidence type="ECO:0000313" key="1">
    <source>
        <dbReference type="EMBL" id="CAB3388332.1"/>
    </source>
</evidence>
<keyword evidence="2" id="KW-1185">Reference proteome</keyword>
<accession>A0A8S1E5S5</accession>
<dbReference type="OrthoDB" id="71166at2759"/>
<comment type="caution">
    <text evidence="1">The sequence shown here is derived from an EMBL/GenBank/DDBJ whole genome shotgun (WGS) entry which is preliminary data.</text>
</comment>
<dbReference type="EMBL" id="CADEPI010000753">
    <property type="protein sequence ID" value="CAB3388332.1"/>
    <property type="molecule type" value="Genomic_DNA"/>
</dbReference>
<evidence type="ECO:0000313" key="2">
    <source>
        <dbReference type="Proteomes" id="UP000494165"/>
    </source>
</evidence>
<proteinExistence type="predicted"/>
<evidence type="ECO:0008006" key="3">
    <source>
        <dbReference type="Google" id="ProtNLM"/>
    </source>
</evidence>
<dbReference type="AlphaFoldDB" id="A0A8S1E5S5"/>
<protein>
    <recommendedName>
        <fullName evidence="3">HTH psq-type domain-containing protein</fullName>
    </recommendedName>
</protein>
<name>A0A8S1E5S5_9INSE</name>
<gene>
    <name evidence="1" type="ORF">CLODIP_2_CD03883</name>
</gene>